<dbReference type="AlphaFoldDB" id="A0AAV4G3K1"/>
<protein>
    <recommendedName>
        <fullName evidence="4">Reverse transcriptase domain-containing protein</fullName>
    </recommendedName>
</protein>
<accession>A0AAV4G3K1</accession>
<proteinExistence type="predicted"/>
<gene>
    <name evidence="2" type="ORF">ElyMa_002292600</name>
</gene>
<dbReference type="Proteomes" id="UP000762676">
    <property type="component" value="Unassembled WGS sequence"/>
</dbReference>
<comment type="caution">
    <text evidence="2">The sequence shown here is derived from an EMBL/GenBank/DDBJ whole genome shotgun (WGS) entry which is preliminary data.</text>
</comment>
<feature type="region of interest" description="Disordered" evidence="1">
    <location>
        <begin position="1"/>
        <end position="22"/>
    </location>
</feature>
<sequence length="256" mass="29237">MYQPSVSRCNSASSKERRPGKNNKLQRFNSICSLCRDLQQNVVEQGIPAIRRAAATWYKLCFSKWQGGGCRSIYKSKTSRSTTRRHLSTISLYHRSRLCHEQIGEEEQNLGFIIDRARIRRHTGKIICDADFADDVALMSNNVNQAQKLLTLTGLERAARQIGPHINSSKTKYMFFNQDKGEQKTIGGEVLNKVEDFRYLEAWVNNWSNDINNRIGMAWSALSKLDKIWGSGLKKELKIKFYKVAVETVLLFGPAT</sequence>
<feature type="compositionally biased region" description="Polar residues" evidence="1">
    <location>
        <begin position="1"/>
        <end position="13"/>
    </location>
</feature>
<dbReference type="PANTHER" id="PTHR47027:SF27">
    <property type="entry name" value="REVERSE TRANSCRIPTASE DOMAIN-CONTAINING PROTEIN"/>
    <property type="match status" value="1"/>
</dbReference>
<reference evidence="2 3" key="1">
    <citation type="journal article" date="2021" name="Elife">
        <title>Chloroplast acquisition without the gene transfer in kleptoplastic sea slugs, Plakobranchus ocellatus.</title>
        <authorList>
            <person name="Maeda T."/>
            <person name="Takahashi S."/>
            <person name="Yoshida T."/>
            <person name="Shimamura S."/>
            <person name="Takaki Y."/>
            <person name="Nagai Y."/>
            <person name="Toyoda A."/>
            <person name="Suzuki Y."/>
            <person name="Arimoto A."/>
            <person name="Ishii H."/>
            <person name="Satoh N."/>
            <person name="Nishiyama T."/>
            <person name="Hasebe M."/>
            <person name="Maruyama T."/>
            <person name="Minagawa J."/>
            <person name="Obokata J."/>
            <person name="Shigenobu S."/>
        </authorList>
    </citation>
    <scope>NUCLEOTIDE SEQUENCE [LARGE SCALE GENOMIC DNA]</scope>
</reference>
<name>A0AAV4G3K1_9GAST</name>
<organism evidence="2 3">
    <name type="scientific">Elysia marginata</name>
    <dbReference type="NCBI Taxonomy" id="1093978"/>
    <lineage>
        <taxon>Eukaryota</taxon>
        <taxon>Metazoa</taxon>
        <taxon>Spiralia</taxon>
        <taxon>Lophotrochozoa</taxon>
        <taxon>Mollusca</taxon>
        <taxon>Gastropoda</taxon>
        <taxon>Heterobranchia</taxon>
        <taxon>Euthyneura</taxon>
        <taxon>Panpulmonata</taxon>
        <taxon>Sacoglossa</taxon>
        <taxon>Placobranchoidea</taxon>
        <taxon>Plakobranchidae</taxon>
        <taxon>Elysia</taxon>
    </lineage>
</organism>
<dbReference type="PANTHER" id="PTHR47027">
    <property type="entry name" value="REVERSE TRANSCRIPTASE DOMAIN-CONTAINING PROTEIN"/>
    <property type="match status" value="1"/>
</dbReference>
<evidence type="ECO:0000313" key="2">
    <source>
        <dbReference type="EMBL" id="GFR79620.1"/>
    </source>
</evidence>
<keyword evidence="3" id="KW-1185">Reference proteome</keyword>
<evidence type="ECO:0000313" key="3">
    <source>
        <dbReference type="Proteomes" id="UP000762676"/>
    </source>
</evidence>
<dbReference type="EMBL" id="BMAT01004756">
    <property type="protein sequence ID" value="GFR79620.1"/>
    <property type="molecule type" value="Genomic_DNA"/>
</dbReference>
<evidence type="ECO:0000256" key="1">
    <source>
        <dbReference type="SAM" id="MobiDB-lite"/>
    </source>
</evidence>
<evidence type="ECO:0008006" key="4">
    <source>
        <dbReference type="Google" id="ProtNLM"/>
    </source>
</evidence>